<feature type="region of interest" description="Disordered" evidence="1">
    <location>
        <begin position="689"/>
        <end position="738"/>
    </location>
</feature>
<evidence type="ECO:0000313" key="5">
    <source>
        <dbReference type="EMBL" id="KAF2231268.1"/>
    </source>
</evidence>
<dbReference type="Proteomes" id="UP000800092">
    <property type="component" value="Unassembled WGS sequence"/>
</dbReference>
<dbReference type="Pfam" id="PF16335">
    <property type="entry name" value="GtaA_6_Hairpin"/>
    <property type="match status" value="1"/>
</dbReference>
<dbReference type="OrthoDB" id="3918848at2759"/>
<sequence length="870" mass="91170">MTRFRAIIGVTVAFFVLSTLVAAQTFTPVLPHSYPLAVRNPYTSTWLPGDQAAHLPSATPQFWSGGGITWSVLARVDGTTYSLFGAPGGPQAANVLGGAYTSTRSTFTLSAGNALFTLDFLSPVAPNDYVRQSLPFAYLTVAASPRSGQSASIQIYTDIDDSWLGIDSDVSYNLSTTGATSLFQWVANDQTTYLQSQSEQALWGTVVYASQPGCDDANLTAATGAMSDVRGQFTSSGSLDGSTPGWASGSVTAFSHDLGSVRNGGSNVTYAIGVARDQVVSFLGADWTHYYRATYADTPSAVDHFLNDYSSASADSQALDAAIAGAANSAAGANYSDIVTLSVRQAYASCDFSISDDSKNTSDPLIFLKEISSDGNVNTVDVLYPIFPIFYVLNAASIRYITEPVIRFLEIGQWNESYACHDIGSAYPVADGHLVGQEFMPVEESANLLILASLYAMSTRDTNWSSSHGTLFRTLGDFLAGNATNEAAQYSSDDGLGPLANQTTLAIKAAVGLNAIGAMFNSNNYTQAGDQLANLLYNQTMGTDAERTHFTRIYPNMTNSWTMAYNMYPDKVLRLNTFPQAAYDMESSYYPTVRATAGVPLDDTTDWTKSDWMMWSGAIASQDTRNMMVNDLHQYITTTIDSVPFSDRFFVSHEFGNATNGYYDYKARPVVGGHFAILALANGANSIDSRSSPGSSACAGGSPSGGSSSTTRASSSSGSASSATAPPSSVSSASGSSASASTSAASSASASASSASAPTNTATPTSPATISAPNPTNSISGTADTSTGTFPSPSSLVSSDAVTTVIVYTTTTVCPSGQTVTQEGGSTSVLKAPSISTYLATATHVSDTTVFATTFTTDYMTDIAYTTVTA</sequence>
<dbReference type="InterPro" id="IPR033433">
    <property type="entry name" value="GtaA_N"/>
</dbReference>
<feature type="domain" description="Glutaminase A central" evidence="3">
    <location>
        <begin position="332"/>
        <end position="678"/>
    </location>
</feature>
<reference evidence="5" key="1">
    <citation type="journal article" date="2020" name="Stud. Mycol.">
        <title>101 Dothideomycetes genomes: a test case for predicting lifestyles and emergence of pathogens.</title>
        <authorList>
            <person name="Haridas S."/>
            <person name="Albert R."/>
            <person name="Binder M."/>
            <person name="Bloem J."/>
            <person name="Labutti K."/>
            <person name="Salamov A."/>
            <person name="Andreopoulos B."/>
            <person name="Baker S."/>
            <person name="Barry K."/>
            <person name="Bills G."/>
            <person name="Bluhm B."/>
            <person name="Cannon C."/>
            <person name="Castanera R."/>
            <person name="Culley D."/>
            <person name="Daum C."/>
            <person name="Ezra D."/>
            <person name="Gonzalez J."/>
            <person name="Henrissat B."/>
            <person name="Kuo A."/>
            <person name="Liang C."/>
            <person name="Lipzen A."/>
            <person name="Lutzoni F."/>
            <person name="Magnuson J."/>
            <person name="Mondo S."/>
            <person name="Nolan M."/>
            <person name="Ohm R."/>
            <person name="Pangilinan J."/>
            <person name="Park H.-J."/>
            <person name="Ramirez L."/>
            <person name="Alfaro M."/>
            <person name="Sun H."/>
            <person name="Tritt A."/>
            <person name="Yoshinaga Y."/>
            <person name="Zwiers L.-H."/>
            <person name="Turgeon B."/>
            <person name="Goodwin S."/>
            <person name="Spatafora J."/>
            <person name="Crous P."/>
            <person name="Grigoriev I."/>
        </authorList>
    </citation>
    <scope>NUCLEOTIDE SEQUENCE</scope>
    <source>
        <strain evidence="5">Tuck. ex Michener</strain>
    </source>
</reference>
<dbReference type="Pfam" id="PF17168">
    <property type="entry name" value="DUF5127"/>
    <property type="match status" value="1"/>
</dbReference>
<feature type="domain" description="Glutaminase A N-terminal" evidence="4">
    <location>
        <begin position="103"/>
        <end position="324"/>
    </location>
</feature>
<evidence type="ECO:0000256" key="1">
    <source>
        <dbReference type="SAM" id="MobiDB-lite"/>
    </source>
</evidence>
<dbReference type="InterPro" id="IPR052743">
    <property type="entry name" value="Glutaminase_GtaA"/>
</dbReference>
<evidence type="ECO:0000256" key="2">
    <source>
        <dbReference type="SAM" id="SignalP"/>
    </source>
</evidence>
<organism evidence="5 6">
    <name type="scientific">Viridothelium virens</name>
    <name type="common">Speckled blister lichen</name>
    <name type="synonym">Trypethelium virens</name>
    <dbReference type="NCBI Taxonomy" id="1048519"/>
    <lineage>
        <taxon>Eukaryota</taxon>
        <taxon>Fungi</taxon>
        <taxon>Dikarya</taxon>
        <taxon>Ascomycota</taxon>
        <taxon>Pezizomycotina</taxon>
        <taxon>Dothideomycetes</taxon>
        <taxon>Dothideomycetes incertae sedis</taxon>
        <taxon>Trypetheliales</taxon>
        <taxon>Trypetheliaceae</taxon>
        <taxon>Viridothelium</taxon>
    </lineage>
</organism>
<dbReference type="PANTHER" id="PTHR31987">
    <property type="entry name" value="GLUTAMINASE A-RELATED"/>
    <property type="match status" value="1"/>
</dbReference>
<accession>A0A6A6H0A8</accession>
<keyword evidence="2" id="KW-0732">Signal</keyword>
<feature type="region of interest" description="Disordered" evidence="1">
    <location>
        <begin position="750"/>
        <end position="795"/>
    </location>
</feature>
<dbReference type="AlphaFoldDB" id="A0A6A6H0A8"/>
<feature type="compositionally biased region" description="Low complexity" evidence="1">
    <location>
        <begin position="691"/>
        <end position="738"/>
    </location>
</feature>
<dbReference type="PANTHER" id="PTHR31987:SF14">
    <property type="entry name" value="PUTATIVE (AFU_ORTHOLOGUE AFUA_6G09910)-RELATED"/>
    <property type="match status" value="1"/>
</dbReference>
<dbReference type="InterPro" id="IPR032514">
    <property type="entry name" value="GtaA_central"/>
</dbReference>
<feature type="compositionally biased region" description="Polar residues" evidence="1">
    <location>
        <begin position="773"/>
        <end position="795"/>
    </location>
</feature>
<evidence type="ECO:0000313" key="6">
    <source>
        <dbReference type="Proteomes" id="UP000800092"/>
    </source>
</evidence>
<dbReference type="EMBL" id="ML991829">
    <property type="protein sequence ID" value="KAF2231268.1"/>
    <property type="molecule type" value="Genomic_DNA"/>
</dbReference>
<evidence type="ECO:0000259" key="3">
    <source>
        <dbReference type="Pfam" id="PF16335"/>
    </source>
</evidence>
<evidence type="ECO:0000259" key="4">
    <source>
        <dbReference type="Pfam" id="PF17168"/>
    </source>
</evidence>
<proteinExistence type="predicted"/>
<keyword evidence="6" id="KW-1185">Reference proteome</keyword>
<name>A0A6A6H0A8_VIRVR</name>
<feature type="signal peptide" evidence="2">
    <location>
        <begin position="1"/>
        <end position="23"/>
    </location>
</feature>
<feature type="chain" id="PRO_5025631592" evidence="2">
    <location>
        <begin position="24"/>
        <end position="870"/>
    </location>
</feature>
<protein>
    <submittedName>
        <fullName evidence="5">DUF1793-domain-containing protein</fullName>
    </submittedName>
</protein>
<feature type="compositionally biased region" description="Low complexity" evidence="1">
    <location>
        <begin position="750"/>
        <end position="772"/>
    </location>
</feature>
<gene>
    <name evidence="5" type="ORF">EV356DRAFT_518731</name>
</gene>